<keyword evidence="7 9" id="KW-0472">Membrane</keyword>
<proteinExistence type="inferred from homology"/>
<comment type="subcellular location">
    <subcellularLocation>
        <location evidence="1">Cell membrane</location>
        <topology evidence="1">Multi-pass membrane protein</topology>
    </subcellularLocation>
</comment>
<dbReference type="EMBL" id="CP120576">
    <property type="protein sequence ID" value="WEY84377.1"/>
    <property type="molecule type" value="Genomic_DNA"/>
</dbReference>
<evidence type="ECO:0000256" key="7">
    <source>
        <dbReference type="ARBA" id="ARBA00023136"/>
    </source>
</evidence>
<dbReference type="NCBIfam" id="TIGR00931">
    <property type="entry name" value="antiport_nhaC"/>
    <property type="match status" value="1"/>
</dbReference>
<dbReference type="Pfam" id="PF03553">
    <property type="entry name" value="Na_H_antiporter"/>
    <property type="match status" value="1"/>
</dbReference>
<evidence type="ECO:0000256" key="6">
    <source>
        <dbReference type="ARBA" id="ARBA00022989"/>
    </source>
</evidence>
<dbReference type="GO" id="GO:0015297">
    <property type="term" value="F:antiporter activity"/>
    <property type="evidence" value="ECO:0007669"/>
    <property type="project" value="UniProtKB-KW"/>
</dbReference>
<evidence type="ECO:0000256" key="3">
    <source>
        <dbReference type="ARBA" id="ARBA00022449"/>
    </source>
</evidence>
<accession>A0A0D1KSM9</accession>
<dbReference type="EMBL" id="JXBC01000002">
    <property type="protein sequence ID" value="KIU11910.1"/>
    <property type="molecule type" value="Genomic_DNA"/>
</dbReference>
<feature type="transmembrane region" description="Helical" evidence="9">
    <location>
        <begin position="257"/>
        <end position="276"/>
    </location>
</feature>
<organism evidence="11 13">
    <name type="scientific">Bacillus subtilis</name>
    <dbReference type="NCBI Taxonomy" id="1423"/>
    <lineage>
        <taxon>Bacteria</taxon>
        <taxon>Bacillati</taxon>
        <taxon>Bacillota</taxon>
        <taxon>Bacilli</taxon>
        <taxon>Bacillales</taxon>
        <taxon>Bacillaceae</taxon>
        <taxon>Bacillus</taxon>
    </lineage>
</organism>
<dbReference type="STRING" id="483913.AN935_05060"/>
<feature type="transmembrane region" description="Helical" evidence="9">
    <location>
        <begin position="113"/>
        <end position="141"/>
    </location>
</feature>
<evidence type="ECO:0000256" key="4">
    <source>
        <dbReference type="ARBA" id="ARBA00022475"/>
    </source>
</evidence>
<dbReference type="AlphaFoldDB" id="A0A0D1KSM9"/>
<evidence type="ECO:0000256" key="1">
    <source>
        <dbReference type="ARBA" id="ARBA00004651"/>
    </source>
</evidence>
<gene>
    <name evidence="12" type="primary">nhaC</name>
    <name evidence="12" type="ORF">P5633_19100</name>
    <name evidence="11" type="ORF">SC09_Contig19orf00198</name>
</gene>
<dbReference type="PANTHER" id="PTHR33451">
    <property type="entry name" value="MALATE-2H(+)/NA(+)-LACTATE ANTIPORTER"/>
    <property type="match status" value="1"/>
</dbReference>
<feature type="transmembrane region" description="Helical" evidence="9">
    <location>
        <begin position="431"/>
        <end position="451"/>
    </location>
</feature>
<evidence type="ECO:0000256" key="2">
    <source>
        <dbReference type="ARBA" id="ARBA00022448"/>
    </source>
</evidence>
<evidence type="ECO:0000259" key="10">
    <source>
        <dbReference type="Pfam" id="PF03553"/>
    </source>
</evidence>
<dbReference type="InterPro" id="IPR004770">
    <property type="entry name" value="Na/H_antiport_NhaC"/>
</dbReference>
<name>A0A0D1KSM9_BACIU</name>
<dbReference type="GO" id="GO:0005886">
    <property type="term" value="C:plasma membrane"/>
    <property type="evidence" value="ECO:0007669"/>
    <property type="project" value="UniProtKB-SubCell"/>
</dbReference>
<keyword evidence="4" id="KW-1003">Cell membrane</keyword>
<keyword evidence="2" id="KW-0813">Transport</keyword>
<dbReference type="Proteomes" id="UP001214898">
    <property type="component" value="Chromosome"/>
</dbReference>
<evidence type="ECO:0000256" key="5">
    <source>
        <dbReference type="ARBA" id="ARBA00022692"/>
    </source>
</evidence>
<keyword evidence="6 9" id="KW-1133">Transmembrane helix</keyword>
<dbReference type="PROSITE" id="PS51257">
    <property type="entry name" value="PROKAR_LIPOPROTEIN"/>
    <property type="match status" value="1"/>
</dbReference>
<feature type="domain" description="Na+/H+ antiporter NhaC-like C-terminal" evidence="10">
    <location>
        <begin position="159"/>
        <end position="451"/>
    </location>
</feature>
<keyword evidence="5 9" id="KW-0812">Transmembrane</keyword>
<feature type="transmembrane region" description="Helical" evidence="9">
    <location>
        <begin position="7"/>
        <end position="30"/>
    </location>
</feature>
<evidence type="ECO:0000256" key="8">
    <source>
        <dbReference type="ARBA" id="ARBA00038435"/>
    </source>
</evidence>
<protein>
    <submittedName>
        <fullName evidence="11 12">Na+/H+ antiporter</fullName>
    </submittedName>
</protein>
<sequence>MDSQKKLTFPLAVGLFILMLCIIISCLFLLHVEPHIPLFLSVVMLSAAALWFGFSWKSIEKGIVDGIKNGVQPIIVLALIGILIGAWMYSGAIPTVTVYALSFIEPSHLLLTALFSCMIISTLVGSSLTTVSTIGVALIGVASATSVPLEWTAGAVICGACFGDKMSPMSDTTNFAAGIGEIPIFEHIRHMMGTTIPALLITVVLFYFLGSSVSADAASTDNIQQVITGIKDAANVTPWALLSPLLVVLLAIKRVSVIPVLTAGIISSGILTAIFVPDSSLQAFMTALQNGTTFETDNEAAAKIINRGGLQSMMGSVSLIMIAFALGGLMEKIGLISALLEGVMKGIRSKGRLVAATVCSSIGVNLATGEQYLSILIPGQSFKSLYDKQNIQRKFLTRSLEDGGTLINPLIPWGVSGAFMASALGVSVIDYIPFTFFLYISPLISILIGFVKK</sequence>
<evidence type="ECO:0000256" key="9">
    <source>
        <dbReference type="SAM" id="Phobius"/>
    </source>
</evidence>
<reference evidence="11 13" key="1">
    <citation type="submission" date="2014-12" db="EMBL/GenBank/DDBJ databases">
        <title>Comparative genome analysis of Bacillus coagulans HM-08, Clostridium butyricum HM-68, Bacillus subtilis HM-66 and Bacillus licheniformis BL-09.</title>
        <authorList>
            <person name="Zhang H."/>
        </authorList>
    </citation>
    <scope>NUCLEOTIDE SEQUENCE [LARGE SCALE GENOMIC DNA]</scope>
    <source>
        <strain evidence="11 13">HM-66</strain>
    </source>
</reference>
<evidence type="ECO:0000313" key="13">
    <source>
        <dbReference type="Proteomes" id="UP000032247"/>
    </source>
</evidence>
<evidence type="ECO:0000313" key="11">
    <source>
        <dbReference type="EMBL" id="KIU11910.1"/>
    </source>
</evidence>
<dbReference type="InterPro" id="IPR052180">
    <property type="entry name" value="NhaC_Na-H+_Antiporter"/>
</dbReference>
<dbReference type="PANTHER" id="PTHR33451:SF6">
    <property type="entry name" value="NA(+)_H(+) ANTIPORTER NHAC"/>
    <property type="match status" value="1"/>
</dbReference>
<feature type="transmembrane region" description="Helical" evidence="9">
    <location>
        <begin position="195"/>
        <end position="213"/>
    </location>
</feature>
<keyword evidence="3" id="KW-0050">Antiport</keyword>
<reference evidence="12" key="2">
    <citation type="submission" date="2023-03" db="EMBL/GenBank/DDBJ databases">
        <title>Complete genome sequences of 52 Bacillus and Priestia strains isolated from West-African fermentations and 26 reference strains from the DSMZ collection.</title>
        <authorList>
            <person name="Wiedenbein E.S."/>
            <person name="Canoy T.S."/>
            <person name="Hui Y."/>
            <person name="Parkouda C."/>
            <person name="Dawende C."/>
            <person name="Ametefe E."/>
            <person name="Jespersen L."/>
            <person name="Nielsen D.S."/>
        </authorList>
    </citation>
    <scope>NUCLEOTIDE SEQUENCE</scope>
    <source>
        <strain evidence="12">PRO56</strain>
    </source>
</reference>
<feature type="transmembrane region" description="Helical" evidence="9">
    <location>
        <begin position="36"/>
        <end position="54"/>
    </location>
</feature>
<feature type="transmembrane region" description="Helical" evidence="9">
    <location>
        <begin position="317"/>
        <end position="340"/>
    </location>
</feature>
<feature type="transmembrane region" description="Helical" evidence="9">
    <location>
        <begin position="74"/>
        <end position="101"/>
    </location>
</feature>
<dbReference type="PATRIC" id="fig|1423.173.peg.793"/>
<evidence type="ECO:0000313" key="12">
    <source>
        <dbReference type="EMBL" id="WEY84377.1"/>
    </source>
</evidence>
<comment type="similarity">
    <text evidence="8">Belongs to the NhaC Na(+)/H(+) (TC 2.A.35) antiporter family.</text>
</comment>
<dbReference type="InterPro" id="IPR018461">
    <property type="entry name" value="Na/H_Antiport_NhaC-like_C"/>
</dbReference>
<dbReference type="Proteomes" id="UP000032247">
    <property type="component" value="Unassembled WGS sequence"/>
</dbReference>